<dbReference type="AlphaFoldDB" id="A0A540PNH5"/>
<accession>A0A540PNH5</accession>
<feature type="chain" id="PRO_5043658075" evidence="2">
    <location>
        <begin position="20"/>
        <end position="97"/>
    </location>
</feature>
<evidence type="ECO:0000313" key="4">
    <source>
        <dbReference type="Proteomes" id="UP000318720"/>
    </source>
</evidence>
<gene>
    <name evidence="3" type="ORF">Sipo8835_20000</name>
</gene>
<feature type="compositionally biased region" description="Pro residues" evidence="1">
    <location>
        <begin position="61"/>
        <end position="82"/>
    </location>
</feature>
<dbReference type="Proteomes" id="UP000318720">
    <property type="component" value="Unassembled WGS sequence"/>
</dbReference>
<feature type="signal peptide" evidence="2">
    <location>
        <begin position="1"/>
        <end position="19"/>
    </location>
</feature>
<name>A0A540PNH5_9ACTN</name>
<evidence type="ECO:0000256" key="2">
    <source>
        <dbReference type="SAM" id="SignalP"/>
    </source>
</evidence>
<protein>
    <submittedName>
        <fullName evidence="3">Uncharacterized protein</fullName>
    </submittedName>
</protein>
<organism evidence="3 4">
    <name type="scientific">Streptomyces ipomoeae</name>
    <dbReference type="NCBI Taxonomy" id="103232"/>
    <lineage>
        <taxon>Bacteria</taxon>
        <taxon>Bacillati</taxon>
        <taxon>Actinomycetota</taxon>
        <taxon>Actinomycetes</taxon>
        <taxon>Kitasatosporales</taxon>
        <taxon>Streptomycetaceae</taxon>
        <taxon>Streptomyces</taxon>
    </lineage>
</organism>
<proteinExistence type="predicted"/>
<sequence length="97" mass="10278">MLALTFALLVPGAHVAAQASLAVTMAGETAAVEYDLVESAPRPPSSRHHTHRPAPTARRAPFPPSPPPPPTGHPLPVPAHPRPPYVLHTLRSVVLRC</sequence>
<feature type="region of interest" description="Disordered" evidence="1">
    <location>
        <begin position="38"/>
        <end position="82"/>
    </location>
</feature>
<keyword evidence="2" id="KW-0732">Signal</keyword>
<evidence type="ECO:0000313" key="3">
    <source>
        <dbReference type="EMBL" id="TQE32614.1"/>
    </source>
</evidence>
<reference evidence="3 4" key="1">
    <citation type="submission" date="2019-03" db="EMBL/GenBank/DDBJ databases">
        <title>Comparative genomic analyses of the sweetpotato soil rot pathogen, Streptomyces ipomoeae.</title>
        <authorList>
            <person name="Ruschel Soares N."/>
            <person name="Badger J.H."/>
            <person name="Huguet-Tapia J.C."/>
            <person name="Clark C.A."/>
            <person name="Pettis G.S."/>
        </authorList>
    </citation>
    <scope>NUCLEOTIDE SEQUENCE [LARGE SCALE GENOMIC DNA]</scope>
    <source>
        <strain evidence="3 4">88-35</strain>
    </source>
</reference>
<evidence type="ECO:0000256" key="1">
    <source>
        <dbReference type="SAM" id="MobiDB-lite"/>
    </source>
</evidence>
<comment type="caution">
    <text evidence="3">The sequence shown here is derived from an EMBL/GenBank/DDBJ whole genome shotgun (WGS) entry which is preliminary data.</text>
</comment>
<dbReference type="EMBL" id="SPAZ01000168">
    <property type="protein sequence ID" value="TQE32614.1"/>
    <property type="molecule type" value="Genomic_DNA"/>
</dbReference>